<dbReference type="OrthoDB" id="26912at10239"/>
<dbReference type="Proteomes" id="UP000204602">
    <property type="component" value="Segment"/>
</dbReference>
<evidence type="ECO:0000313" key="2">
    <source>
        <dbReference type="Proteomes" id="UP000204602"/>
    </source>
</evidence>
<name>A0A0K2D062_9CAUD</name>
<organism evidence="1 2">
    <name type="scientific">Bacillus phage TsarBomba</name>
    <dbReference type="NCBI Taxonomy" id="1690456"/>
    <lineage>
        <taxon>Viruses</taxon>
        <taxon>Duplodnaviria</taxon>
        <taxon>Heunggongvirae</taxon>
        <taxon>Uroviricota</taxon>
        <taxon>Caudoviricetes</taxon>
        <taxon>Herelleviridae</taxon>
        <taxon>Bastillevirinae</taxon>
        <taxon>Tsarbombavirus</taxon>
        <taxon>Tsarbombavirus tsarbomba</taxon>
    </lineage>
</organism>
<dbReference type="EMBL" id="KT224359">
    <property type="protein sequence ID" value="ALA13135.1"/>
    <property type="molecule type" value="Genomic_DNA"/>
</dbReference>
<evidence type="ECO:0000313" key="1">
    <source>
        <dbReference type="EMBL" id="ALA13135.1"/>
    </source>
</evidence>
<gene>
    <name evidence="1" type="ORF">TSARBOMBA_19</name>
</gene>
<dbReference type="RefSeq" id="YP_009206854.1">
    <property type="nucleotide sequence ID" value="NC_028890.1"/>
</dbReference>
<keyword evidence="2" id="KW-1185">Reference proteome</keyword>
<protein>
    <submittedName>
        <fullName evidence="1">Uncharacterized protein</fullName>
    </submittedName>
</protein>
<proteinExistence type="predicted"/>
<dbReference type="GeneID" id="26633345"/>
<reference evidence="1 2" key="1">
    <citation type="journal article" date="2015" name="Genome Announc.">
        <title>Complete Genome Sequence of Bacillus cereus Group Phage TsarBomba.</title>
        <authorList>
            <person name="Erill I."/>
            <person name="Caruso S.M."/>
        </authorList>
    </citation>
    <scope>NUCLEOTIDE SEQUENCE [LARGE SCALE GENOMIC DNA]</scope>
</reference>
<sequence>MGKVYTVAVPVVAKVLVEVSGVNSEQEAIEKALAVDMTLNPSCSDTTVDLEEWDTHKQVVQGNVYYGCINEPYVAAEDEE</sequence>
<accession>A0A0K2D062</accession>
<dbReference type="KEGG" id="vg:26633345"/>